<dbReference type="OrthoDB" id="3676637at2"/>
<organism evidence="3 4">
    <name type="scientific">Brachybacterium muris UCD-AY4</name>
    <dbReference type="NCBI Taxonomy" id="1249481"/>
    <lineage>
        <taxon>Bacteria</taxon>
        <taxon>Bacillati</taxon>
        <taxon>Actinomycetota</taxon>
        <taxon>Actinomycetes</taxon>
        <taxon>Micrococcales</taxon>
        <taxon>Dermabacteraceae</taxon>
        <taxon>Brachybacterium</taxon>
    </lineage>
</organism>
<dbReference type="PANTHER" id="PTHR43477:SF1">
    <property type="entry name" value="DIHYDROANTICAPSIN 7-DEHYDROGENASE"/>
    <property type="match status" value="1"/>
</dbReference>
<comment type="similarity">
    <text evidence="1">Belongs to the short-chain dehydrogenases/reductases (SDR) family.</text>
</comment>
<keyword evidence="4" id="KW-1185">Reference proteome</keyword>
<dbReference type="PRINTS" id="PR00081">
    <property type="entry name" value="GDHRDH"/>
</dbReference>
<evidence type="ECO:0000313" key="3">
    <source>
        <dbReference type="EMBL" id="EYT51195.1"/>
    </source>
</evidence>
<dbReference type="InterPro" id="IPR036291">
    <property type="entry name" value="NAD(P)-bd_dom_sf"/>
</dbReference>
<dbReference type="Pfam" id="PF13561">
    <property type="entry name" value="adh_short_C2"/>
    <property type="match status" value="1"/>
</dbReference>
<evidence type="ECO:0000256" key="2">
    <source>
        <dbReference type="ARBA" id="ARBA00023002"/>
    </source>
</evidence>
<dbReference type="PANTHER" id="PTHR43477">
    <property type="entry name" value="DIHYDROANTICAPSIN 7-DEHYDROGENASE"/>
    <property type="match status" value="1"/>
</dbReference>
<dbReference type="AlphaFoldDB" id="A0A022KXY9"/>
<proteinExistence type="inferred from homology"/>
<dbReference type="HOGENOM" id="CLU_010194_20_1_11"/>
<reference evidence="3 4" key="1">
    <citation type="journal article" date="2013" name="Genome Announc.">
        <title>Draft genome sequence of an Actinobacterium, Brachybacterium muris strain UCD-AY4.</title>
        <authorList>
            <person name="Lo J.R."/>
            <person name="Lang J.M."/>
            <person name="Darling A.E."/>
            <person name="Eisen J.A."/>
            <person name="Coil D.A."/>
        </authorList>
    </citation>
    <scope>NUCLEOTIDE SEQUENCE [LARGE SCALE GENOMIC DNA]</scope>
    <source>
        <strain evidence="3 4">UCD-AY4</strain>
    </source>
</reference>
<dbReference type="GO" id="GO:0016491">
    <property type="term" value="F:oxidoreductase activity"/>
    <property type="evidence" value="ECO:0007669"/>
    <property type="project" value="UniProtKB-KW"/>
</dbReference>
<accession>A0A022KXY9</accession>
<keyword evidence="2" id="KW-0560">Oxidoreductase</keyword>
<dbReference type="STRING" id="1249481.D641_0101700"/>
<dbReference type="InterPro" id="IPR002347">
    <property type="entry name" value="SDR_fam"/>
</dbReference>
<gene>
    <name evidence="3" type="ORF">D641_0101700</name>
</gene>
<evidence type="ECO:0000256" key="1">
    <source>
        <dbReference type="ARBA" id="ARBA00006484"/>
    </source>
</evidence>
<dbReference type="Gene3D" id="3.40.50.720">
    <property type="entry name" value="NAD(P)-binding Rossmann-like Domain"/>
    <property type="match status" value="1"/>
</dbReference>
<dbReference type="Proteomes" id="UP000019754">
    <property type="component" value="Unassembled WGS sequence"/>
</dbReference>
<protein>
    <submittedName>
        <fullName evidence="3">NAD-dependent epimerase</fullName>
    </submittedName>
</protein>
<dbReference type="EMBL" id="AORC01000002">
    <property type="protein sequence ID" value="EYT51195.1"/>
    <property type="molecule type" value="Genomic_DNA"/>
</dbReference>
<sequence length="284" mass="29951">MNIYVVTGAASGIGAATAQLLRSRGHRVIGVDRSAGERIDVRADLSAPAGRAEAASRIRELAPQIDGIVACAGIGGGTDTDTALLVSINYFGATELIERLRPGIRAGGAVVVLASNSITSSPAYPAHLARVLLRGDEARARAVAGRFHGALAYPASKAALAWWVRRHAADWARDGIRLNAVAPGLTTTPLIAERREDRLFGDRLDAYPSALGREGRPEEVAEVIAFTLSEQASLVVGTTIIVDGGTDALENPYRPGRRDTGRVPSFVVNTVVNLWAWFGGRGRG</sequence>
<name>A0A022KXY9_9MICO</name>
<dbReference type="SUPFAM" id="SSF51735">
    <property type="entry name" value="NAD(P)-binding Rossmann-fold domains"/>
    <property type="match status" value="1"/>
</dbReference>
<dbReference type="Pfam" id="PF00106">
    <property type="entry name" value="adh_short"/>
    <property type="match status" value="1"/>
</dbReference>
<evidence type="ECO:0000313" key="4">
    <source>
        <dbReference type="Proteomes" id="UP000019754"/>
    </source>
</evidence>
<dbReference type="InterPro" id="IPR051122">
    <property type="entry name" value="SDR_DHRS6-like"/>
</dbReference>
<comment type="caution">
    <text evidence="3">The sequence shown here is derived from an EMBL/GenBank/DDBJ whole genome shotgun (WGS) entry which is preliminary data.</text>
</comment>